<comment type="caution">
    <text evidence="3">The sequence shown here is derived from an EMBL/GenBank/DDBJ whole genome shotgun (WGS) entry which is preliminary data.</text>
</comment>
<dbReference type="EMBL" id="JAVFKD010000001">
    <property type="protein sequence ID" value="KAK5998330.1"/>
    <property type="molecule type" value="Genomic_DNA"/>
</dbReference>
<dbReference type="Gene3D" id="2.60.120.650">
    <property type="entry name" value="Cupin"/>
    <property type="match status" value="1"/>
</dbReference>
<reference evidence="3 4" key="1">
    <citation type="submission" date="2024-01" db="EMBL/GenBank/DDBJ databases">
        <title>Complete genome of Cladobotryum mycophilum ATHUM6906.</title>
        <authorList>
            <person name="Christinaki A.C."/>
            <person name="Myridakis A.I."/>
            <person name="Kouvelis V.N."/>
        </authorList>
    </citation>
    <scope>NUCLEOTIDE SEQUENCE [LARGE SCALE GENOMIC DNA]</scope>
    <source>
        <strain evidence="3 4">ATHUM6906</strain>
    </source>
</reference>
<dbReference type="PROSITE" id="PS51184">
    <property type="entry name" value="JMJC"/>
    <property type="match status" value="1"/>
</dbReference>
<evidence type="ECO:0000313" key="3">
    <source>
        <dbReference type="EMBL" id="KAK5998330.1"/>
    </source>
</evidence>
<proteinExistence type="predicted"/>
<dbReference type="InterPro" id="IPR041667">
    <property type="entry name" value="Cupin_8"/>
</dbReference>
<feature type="domain" description="JmjC" evidence="2">
    <location>
        <begin position="322"/>
        <end position="500"/>
    </location>
</feature>
<organism evidence="3 4">
    <name type="scientific">Cladobotryum mycophilum</name>
    <dbReference type="NCBI Taxonomy" id="491253"/>
    <lineage>
        <taxon>Eukaryota</taxon>
        <taxon>Fungi</taxon>
        <taxon>Dikarya</taxon>
        <taxon>Ascomycota</taxon>
        <taxon>Pezizomycotina</taxon>
        <taxon>Sordariomycetes</taxon>
        <taxon>Hypocreomycetidae</taxon>
        <taxon>Hypocreales</taxon>
        <taxon>Hypocreaceae</taxon>
        <taxon>Cladobotryum</taxon>
    </lineage>
</organism>
<feature type="region of interest" description="Disordered" evidence="1">
    <location>
        <begin position="27"/>
        <end position="46"/>
    </location>
</feature>
<dbReference type="SMART" id="SM00558">
    <property type="entry name" value="JmjC"/>
    <property type="match status" value="1"/>
</dbReference>
<accession>A0ABR0T2V8</accession>
<keyword evidence="4" id="KW-1185">Reference proteome</keyword>
<name>A0ABR0T2V8_9HYPO</name>
<dbReference type="Proteomes" id="UP001338125">
    <property type="component" value="Unassembled WGS sequence"/>
</dbReference>
<sequence length="500" mass="56231">MALGDDIILRYLEAARVLAASSIPQSPASISKENSTESSDSECDDLSTRGMATQQLLQRQASSMVRLHETWLVGGGKDSRVDGELLHTRLDDLASISMSAFYSYRFDLLPSYWRQIYTDTLILKSHYAILQASPGEPFGEGTLDLVVESLDRALITAGGAGKLLGKSWIEGTLDMLERLWGEANGERPLKQIKMGGPLFLTGEPYGRPPLSRSHECPRYQNWNMGKFEAYMNEGNGDPLPIVFTDLIREWPALTDRPWNNPDYLLSKTFGGRRLVPIEVGRSYVDEGWGQELVQFKHFLNRYVDPSIAEEHNNNDAQPSKTGYLAQHNLFQQIPSLRNDIQVPDFCWTDVPGHPTESSRNQPTVDVPQLNAWFGPARTITPLHTDGYHNLLCQVVGTKYVRLYPPRATPRLRPRGLEHGVDMSNTSELDIGVMEGWDPEPCANTDEDGNEESLSSIKESLKGVEYWECILGPGDTLVIPIGWWHYVRSLSISFSVSFWWN</sequence>
<dbReference type="PANTHER" id="PTHR12461">
    <property type="entry name" value="HYPOXIA-INDUCIBLE FACTOR 1 ALPHA INHIBITOR-RELATED"/>
    <property type="match status" value="1"/>
</dbReference>
<gene>
    <name evidence="3" type="ORF">PT974_00709</name>
</gene>
<protein>
    <submittedName>
        <fullName evidence="3">Lysine-specific demethylase JMJ30</fullName>
    </submittedName>
</protein>
<evidence type="ECO:0000256" key="1">
    <source>
        <dbReference type="SAM" id="MobiDB-lite"/>
    </source>
</evidence>
<dbReference type="Pfam" id="PF13621">
    <property type="entry name" value="Cupin_8"/>
    <property type="match status" value="1"/>
</dbReference>
<evidence type="ECO:0000313" key="4">
    <source>
        <dbReference type="Proteomes" id="UP001338125"/>
    </source>
</evidence>
<dbReference type="SUPFAM" id="SSF51197">
    <property type="entry name" value="Clavaminate synthase-like"/>
    <property type="match status" value="1"/>
</dbReference>
<dbReference type="InterPro" id="IPR003347">
    <property type="entry name" value="JmjC_dom"/>
</dbReference>
<dbReference type="PANTHER" id="PTHR12461:SF101">
    <property type="entry name" value="TRNA WYBUTOSINE-SYNTHESIZING PROTEIN 4"/>
    <property type="match status" value="1"/>
</dbReference>
<evidence type="ECO:0000259" key="2">
    <source>
        <dbReference type="PROSITE" id="PS51184"/>
    </source>
</evidence>